<comment type="caution">
    <text evidence="3">The sequence shown here is derived from an EMBL/GenBank/DDBJ whole genome shotgun (WGS) entry which is preliminary data.</text>
</comment>
<dbReference type="OrthoDB" id="420651at2"/>
<dbReference type="STRING" id="74031.SAMN04488077_108111"/>
<name>A0A0L6CTF2_9RHOB</name>
<evidence type="ECO:0000256" key="1">
    <source>
        <dbReference type="ARBA" id="ARBA00005250"/>
    </source>
</evidence>
<sequence length="347" mass="36807">MFEAILTVCLMGAEPVCRDRLVPGYAAASEAGCRAALAETPPDLAGLAEGVDASGPVCRAAGEALEVAEVAPGVFAHLGRVAEPDAANRGDVSNLGFIIGGAGVAVIDTGSAPWMGEALWRAIRARTDLPVTHVILTHMHPDHVFGAGVLMERGARVWGHAGLVRALADRQANYLESLRALVGEAEFVGVQVPGVTDPVAERAEIDLGGRVLDLRAWPVAHTGNDLTVLDRESGTLFSGDLVFDRHTPALDGSLRGWRAVLEEMQAMAVARVIPGHGGPSLEWPRGAHPLARYLKVLERDTRAAIDEGARLSEAVETVAQSEAGAWQLFDAYNPRNATVAYTELEWE</sequence>
<proteinExistence type="inferred from homology"/>
<dbReference type="PANTHER" id="PTHR42951">
    <property type="entry name" value="METALLO-BETA-LACTAMASE DOMAIN-CONTAINING"/>
    <property type="match status" value="1"/>
</dbReference>
<dbReference type="SUPFAM" id="SSF56281">
    <property type="entry name" value="Metallo-hydrolase/oxidoreductase"/>
    <property type="match status" value="1"/>
</dbReference>
<accession>A0A0L6CTF2</accession>
<evidence type="ECO:0000313" key="3">
    <source>
        <dbReference type="EMBL" id="KNX41052.1"/>
    </source>
</evidence>
<dbReference type="Gene3D" id="3.60.15.10">
    <property type="entry name" value="Ribonuclease Z/Hydroxyacylglutathione hydrolase-like"/>
    <property type="match status" value="1"/>
</dbReference>
<keyword evidence="4" id="KW-1185">Reference proteome</keyword>
<dbReference type="GO" id="GO:0004416">
    <property type="term" value="F:hydroxyacylglutathione hydrolase activity"/>
    <property type="evidence" value="ECO:0007669"/>
    <property type="project" value="UniProtKB-EC"/>
</dbReference>
<organism evidence="3 4">
    <name type="scientific">Roseovarius tolerans</name>
    <dbReference type="NCBI Taxonomy" id="74031"/>
    <lineage>
        <taxon>Bacteria</taxon>
        <taxon>Pseudomonadati</taxon>
        <taxon>Pseudomonadota</taxon>
        <taxon>Alphaproteobacteria</taxon>
        <taxon>Rhodobacterales</taxon>
        <taxon>Roseobacteraceae</taxon>
        <taxon>Roseovarius</taxon>
    </lineage>
</organism>
<dbReference type="InterPro" id="IPR050855">
    <property type="entry name" value="NDM-1-like"/>
</dbReference>
<dbReference type="GO" id="GO:0017001">
    <property type="term" value="P:antibiotic catabolic process"/>
    <property type="evidence" value="ECO:0007669"/>
    <property type="project" value="UniProtKB-ARBA"/>
</dbReference>
<feature type="domain" description="Metallo-beta-lactamase" evidence="2">
    <location>
        <begin position="92"/>
        <end position="276"/>
    </location>
</feature>
<dbReference type="AlphaFoldDB" id="A0A0L6CTF2"/>
<dbReference type="RefSeq" id="WP_050663231.1">
    <property type="nucleotide sequence ID" value="NZ_CP118494.1"/>
</dbReference>
<dbReference type="SMART" id="SM00849">
    <property type="entry name" value="Lactamase_B"/>
    <property type="match status" value="1"/>
</dbReference>
<dbReference type="InterPro" id="IPR001279">
    <property type="entry name" value="Metallo-B-lactamas"/>
</dbReference>
<reference evidence="4" key="1">
    <citation type="submission" date="2015-07" db="EMBL/GenBank/DDBJ databases">
        <title>Draft Genome Sequence of Roseovarius tolerans EL-164, a producer of N-Acylated Alanine Methyl Esters (NAMEs).</title>
        <authorList>
            <person name="Voget S."/>
            <person name="Bruns H."/>
            <person name="Wagner-Doebler I."/>
            <person name="Schulz S."/>
            <person name="Daniel R."/>
        </authorList>
    </citation>
    <scope>NUCLEOTIDE SEQUENCE [LARGE SCALE GENOMIC DNA]</scope>
    <source>
        <strain evidence="4">EL-164</strain>
    </source>
</reference>
<dbReference type="Proteomes" id="UP000037046">
    <property type="component" value="Unassembled WGS sequence"/>
</dbReference>
<dbReference type="Pfam" id="PF00753">
    <property type="entry name" value="Lactamase_B"/>
    <property type="match status" value="1"/>
</dbReference>
<gene>
    <name evidence="3" type="primary">gloB_3</name>
    <name evidence="3" type="ORF">ROTO_23530</name>
</gene>
<dbReference type="CDD" id="cd16282">
    <property type="entry name" value="metallo-hydrolase-like_MBL-fold"/>
    <property type="match status" value="1"/>
</dbReference>
<evidence type="ECO:0000313" key="4">
    <source>
        <dbReference type="Proteomes" id="UP000037046"/>
    </source>
</evidence>
<keyword evidence="3" id="KW-0378">Hydrolase</keyword>
<dbReference type="InterPro" id="IPR036866">
    <property type="entry name" value="RibonucZ/Hydroxyglut_hydro"/>
</dbReference>
<dbReference type="EMBL" id="LGVV01000032">
    <property type="protein sequence ID" value="KNX41052.1"/>
    <property type="molecule type" value="Genomic_DNA"/>
</dbReference>
<evidence type="ECO:0000259" key="2">
    <source>
        <dbReference type="SMART" id="SM00849"/>
    </source>
</evidence>
<protein>
    <submittedName>
        <fullName evidence="3">Hydroxyacylglutathione hydrolase</fullName>
        <ecNumber evidence="3">3.1.2.6</ecNumber>
    </submittedName>
</protein>
<comment type="similarity">
    <text evidence="1">Belongs to the metallo-beta-lactamase superfamily. Class-B beta-lactamase family.</text>
</comment>
<dbReference type="NCBIfam" id="TIGR04559">
    <property type="entry name" value="SoxH_rel_PQQ_2"/>
    <property type="match status" value="1"/>
</dbReference>
<dbReference type="PANTHER" id="PTHR42951:SF4">
    <property type="entry name" value="ACYL-COENZYME A THIOESTERASE MBLAC2"/>
    <property type="match status" value="1"/>
</dbReference>
<dbReference type="InterPro" id="IPR030829">
    <property type="entry name" value="SoxH-rel_PQQ_2"/>
</dbReference>
<dbReference type="EC" id="3.1.2.6" evidence="3"/>
<dbReference type="PATRIC" id="fig|74031.6.peg.2404"/>